<feature type="transmembrane region" description="Helical" evidence="5">
    <location>
        <begin position="73"/>
        <end position="93"/>
    </location>
</feature>
<protein>
    <submittedName>
        <fullName evidence="6">Major facilitator superfamily domain-containing protein</fullName>
    </submittedName>
</protein>
<dbReference type="InterPro" id="IPR011701">
    <property type="entry name" value="MFS"/>
</dbReference>
<feature type="transmembrane region" description="Helical" evidence="5">
    <location>
        <begin position="133"/>
        <end position="156"/>
    </location>
</feature>
<dbReference type="Pfam" id="PF07690">
    <property type="entry name" value="MFS_1"/>
    <property type="match status" value="1"/>
</dbReference>
<feature type="transmembrane region" description="Helical" evidence="5">
    <location>
        <begin position="288"/>
        <end position="309"/>
    </location>
</feature>
<organism evidence="6 7">
    <name type="scientific">Aspergillus pseudoustus</name>
    <dbReference type="NCBI Taxonomy" id="1810923"/>
    <lineage>
        <taxon>Eukaryota</taxon>
        <taxon>Fungi</taxon>
        <taxon>Dikarya</taxon>
        <taxon>Ascomycota</taxon>
        <taxon>Pezizomycotina</taxon>
        <taxon>Eurotiomycetes</taxon>
        <taxon>Eurotiomycetidae</taxon>
        <taxon>Eurotiales</taxon>
        <taxon>Aspergillaceae</taxon>
        <taxon>Aspergillus</taxon>
        <taxon>Aspergillus subgen. Nidulantes</taxon>
    </lineage>
</organism>
<feature type="transmembrane region" description="Helical" evidence="5">
    <location>
        <begin position="162"/>
        <end position="180"/>
    </location>
</feature>
<feature type="transmembrane region" description="Helical" evidence="5">
    <location>
        <begin position="329"/>
        <end position="348"/>
    </location>
</feature>
<evidence type="ECO:0000256" key="2">
    <source>
        <dbReference type="ARBA" id="ARBA00022692"/>
    </source>
</evidence>
<feature type="transmembrane region" description="Helical" evidence="5">
    <location>
        <begin position="422"/>
        <end position="442"/>
    </location>
</feature>
<evidence type="ECO:0000313" key="6">
    <source>
        <dbReference type="EMBL" id="KAL2843356.1"/>
    </source>
</evidence>
<evidence type="ECO:0000256" key="3">
    <source>
        <dbReference type="ARBA" id="ARBA00022989"/>
    </source>
</evidence>
<keyword evidence="2 5" id="KW-0812">Transmembrane</keyword>
<name>A0ABR4JU50_9EURO</name>
<feature type="transmembrane region" description="Helical" evidence="5">
    <location>
        <begin position="392"/>
        <end position="410"/>
    </location>
</feature>
<dbReference type="EMBL" id="JBFXLU010000090">
    <property type="protein sequence ID" value="KAL2843356.1"/>
    <property type="molecule type" value="Genomic_DNA"/>
</dbReference>
<accession>A0ABR4JU50</accession>
<reference evidence="6 7" key="1">
    <citation type="submission" date="2024-07" db="EMBL/GenBank/DDBJ databases">
        <title>Section-level genome sequencing and comparative genomics of Aspergillus sections Usti and Cavernicolus.</title>
        <authorList>
            <consortium name="Lawrence Berkeley National Laboratory"/>
            <person name="Nybo J.L."/>
            <person name="Vesth T.C."/>
            <person name="Theobald S."/>
            <person name="Frisvad J.C."/>
            <person name="Larsen T.O."/>
            <person name="Kjaerboelling I."/>
            <person name="Rothschild-Mancinelli K."/>
            <person name="Lyhne E.K."/>
            <person name="Kogle M.E."/>
            <person name="Barry K."/>
            <person name="Clum A."/>
            <person name="Na H."/>
            <person name="Ledsgaard L."/>
            <person name="Lin J."/>
            <person name="Lipzen A."/>
            <person name="Kuo A."/>
            <person name="Riley R."/>
            <person name="Mondo S."/>
            <person name="Labutti K."/>
            <person name="Haridas S."/>
            <person name="Pangalinan J."/>
            <person name="Salamov A.A."/>
            <person name="Simmons B.A."/>
            <person name="Magnuson J.K."/>
            <person name="Chen J."/>
            <person name="Drula E."/>
            <person name="Henrissat B."/>
            <person name="Wiebenga A."/>
            <person name="Lubbers R.J."/>
            <person name="Gomes A.C."/>
            <person name="Makela M.R."/>
            <person name="Stajich J."/>
            <person name="Grigoriev I.V."/>
            <person name="Mortensen U.H."/>
            <person name="De Vries R.P."/>
            <person name="Baker S.E."/>
            <person name="Andersen M.R."/>
        </authorList>
    </citation>
    <scope>NUCLEOTIDE SEQUENCE [LARGE SCALE GENOMIC DNA]</scope>
    <source>
        <strain evidence="6 7">CBS 123904</strain>
    </source>
</reference>
<dbReference type="SUPFAM" id="SSF103473">
    <property type="entry name" value="MFS general substrate transporter"/>
    <property type="match status" value="1"/>
</dbReference>
<keyword evidence="7" id="KW-1185">Reference proteome</keyword>
<comment type="caution">
    <text evidence="6">The sequence shown here is derived from an EMBL/GenBank/DDBJ whole genome shotgun (WGS) entry which is preliminary data.</text>
</comment>
<evidence type="ECO:0000256" key="1">
    <source>
        <dbReference type="ARBA" id="ARBA00004141"/>
    </source>
</evidence>
<feature type="transmembrane region" description="Helical" evidence="5">
    <location>
        <begin position="242"/>
        <end position="268"/>
    </location>
</feature>
<proteinExistence type="predicted"/>
<feature type="transmembrane region" description="Helical" evidence="5">
    <location>
        <begin position="48"/>
        <end position="67"/>
    </location>
</feature>
<keyword evidence="4 5" id="KW-0472">Membrane</keyword>
<dbReference type="Gene3D" id="1.20.1250.20">
    <property type="entry name" value="MFS general substrate transporter like domains"/>
    <property type="match status" value="1"/>
</dbReference>
<evidence type="ECO:0000313" key="7">
    <source>
        <dbReference type="Proteomes" id="UP001610446"/>
    </source>
</evidence>
<dbReference type="PANTHER" id="PTHR23502">
    <property type="entry name" value="MAJOR FACILITATOR SUPERFAMILY"/>
    <property type="match status" value="1"/>
</dbReference>
<sequence length="456" mass="50048">MDNHSVESKPKAMEVETYFGSGVGIPPVGLQTQEWHLSRVVIGHANNISVLMAGVAGIVWFPLFSYWGRAPVLFWSSLMGLLFTLGCALAPNFHTFYALRAFQTLTQAVGQTIGLAMIKDMFFLHEHARKIGIWYSIFIASPLLGPLIGNFMIAGLGKWRPVFWLVVAWSGNVICLILVFGDESFYNRSSAHLHQQPERGTHLFDRLERVVGIWQIRNHKGGYFPTLSRCCLSIFKVFLKPVIPLSMCVVASTFMWSVGINVSTAILLQSPVHEAGYGFDARSTGFVYFAPVVGVVIGEIFGHFFNDFIATRSARRHGGRFLPEVRLRAVYVGAAIMIPGLILVGQTLEHHLHWAGIVFGWGLVQVGILNISVAMVTYVLDSYPNASGEVSALVNFARVGAGFSVGYFQQAWGEKQGLDVSFGIQAALVAAAMGNVVILQVYGASLRSWAGPVVQH</sequence>
<evidence type="ECO:0000256" key="5">
    <source>
        <dbReference type="SAM" id="Phobius"/>
    </source>
</evidence>
<dbReference type="InterPro" id="IPR036259">
    <property type="entry name" value="MFS_trans_sf"/>
</dbReference>
<gene>
    <name evidence="6" type="ORF">BJY01DRAFT_235669</name>
</gene>
<keyword evidence="3 5" id="KW-1133">Transmembrane helix</keyword>
<evidence type="ECO:0000256" key="4">
    <source>
        <dbReference type="ARBA" id="ARBA00023136"/>
    </source>
</evidence>
<dbReference type="Proteomes" id="UP001610446">
    <property type="component" value="Unassembled WGS sequence"/>
</dbReference>
<dbReference type="PANTHER" id="PTHR23502:SF22">
    <property type="entry name" value="MAJOR FACILITATOR SUPERFAMILY (MFS) PROFILE DOMAIN-CONTAINING PROTEIN"/>
    <property type="match status" value="1"/>
</dbReference>
<comment type="subcellular location">
    <subcellularLocation>
        <location evidence="1">Membrane</location>
        <topology evidence="1">Multi-pass membrane protein</topology>
    </subcellularLocation>
</comment>
<feature type="transmembrane region" description="Helical" evidence="5">
    <location>
        <begin position="354"/>
        <end position="380"/>
    </location>
</feature>